<comment type="similarity">
    <text evidence="1">Belongs to the DNA polymerase type-B family.</text>
</comment>
<protein>
    <recommendedName>
        <fullName evidence="2">DNA-directed DNA polymerase</fullName>
        <ecNumber evidence="2">2.7.7.7</ecNumber>
    </recommendedName>
</protein>
<dbReference type="OMA" id="EWRPPRI"/>
<dbReference type="GO" id="GO:0003677">
    <property type="term" value="F:DNA binding"/>
    <property type="evidence" value="ECO:0007669"/>
    <property type="project" value="UniProtKB-KW"/>
</dbReference>
<evidence type="ECO:0000256" key="5">
    <source>
        <dbReference type="ARBA" id="ARBA00022705"/>
    </source>
</evidence>
<evidence type="ECO:0000256" key="4">
    <source>
        <dbReference type="ARBA" id="ARBA00022695"/>
    </source>
</evidence>
<proteinExistence type="inferred from homology"/>
<evidence type="ECO:0000256" key="8">
    <source>
        <dbReference type="ARBA" id="ARBA00049244"/>
    </source>
</evidence>
<reference evidence="10" key="1">
    <citation type="journal article" date="2014" name="Nat. Commun.">
        <title>The tobacco genome sequence and its comparison with those of tomato and potato.</title>
        <authorList>
            <person name="Sierro N."/>
            <person name="Battey J.N."/>
            <person name="Ouadi S."/>
            <person name="Bakaher N."/>
            <person name="Bovet L."/>
            <person name="Willig A."/>
            <person name="Goepfert S."/>
            <person name="Peitsch M.C."/>
            <person name="Ivanov N.V."/>
        </authorList>
    </citation>
    <scope>NUCLEOTIDE SEQUENCE [LARGE SCALE GENOMIC DNA]</scope>
</reference>
<reference evidence="11" key="2">
    <citation type="submission" date="2025-08" db="UniProtKB">
        <authorList>
            <consortium name="RefSeq"/>
        </authorList>
    </citation>
    <scope>IDENTIFICATION</scope>
    <source>
        <tissue evidence="11">Leaf</tissue>
    </source>
</reference>
<dbReference type="OrthoDB" id="1305755at2759"/>
<dbReference type="STRING" id="4097.A0A1S4D2S1"/>
<dbReference type="InterPro" id="IPR004868">
    <property type="entry name" value="DNA-dir_DNA_pol_B_mt/vir"/>
</dbReference>
<dbReference type="KEGG" id="nta:107825381"/>
<dbReference type="PROSITE" id="PS00116">
    <property type="entry name" value="DNA_POLYMERASE_B"/>
    <property type="match status" value="1"/>
</dbReference>
<dbReference type="GO" id="GO:0006260">
    <property type="term" value="P:DNA replication"/>
    <property type="evidence" value="ECO:0007669"/>
    <property type="project" value="UniProtKB-KW"/>
</dbReference>
<evidence type="ECO:0000256" key="2">
    <source>
        <dbReference type="ARBA" id="ARBA00012417"/>
    </source>
</evidence>
<keyword evidence="6" id="KW-0239">DNA-directed DNA polymerase</keyword>
<evidence type="ECO:0000256" key="7">
    <source>
        <dbReference type="ARBA" id="ARBA00023125"/>
    </source>
</evidence>
<gene>
    <name evidence="11" type="primary">LOC107825381</name>
</gene>
<dbReference type="InterPro" id="IPR017964">
    <property type="entry name" value="DNA-dir_DNA_pol_B_CS"/>
</dbReference>
<dbReference type="InterPro" id="IPR023211">
    <property type="entry name" value="DNA_pol_palm_dom_sf"/>
</dbReference>
<comment type="catalytic activity">
    <reaction evidence="8">
        <text>DNA(n) + a 2'-deoxyribonucleoside 5'-triphosphate = DNA(n+1) + diphosphate</text>
        <dbReference type="Rhea" id="RHEA:22508"/>
        <dbReference type="Rhea" id="RHEA-COMP:17339"/>
        <dbReference type="Rhea" id="RHEA-COMP:17340"/>
        <dbReference type="ChEBI" id="CHEBI:33019"/>
        <dbReference type="ChEBI" id="CHEBI:61560"/>
        <dbReference type="ChEBI" id="CHEBI:173112"/>
        <dbReference type="EC" id="2.7.7.7"/>
    </reaction>
</comment>
<keyword evidence="10" id="KW-1185">Reference proteome</keyword>
<dbReference type="PANTHER" id="PTHR33568:SF3">
    <property type="entry name" value="DNA-DIRECTED DNA POLYMERASE"/>
    <property type="match status" value="1"/>
</dbReference>
<dbReference type="EC" id="2.7.7.7" evidence="2"/>
<evidence type="ECO:0000256" key="1">
    <source>
        <dbReference type="ARBA" id="ARBA00005755"/>
    </source>
</evidence>
<dbReference type="SUPFAM" id="SSF56672">
    <property type="entry name" value="DNA/RNA polymerases"/>
    <property type="match status" value="1"/>
</dbReference>
<dbReference type="RefSeq" id="XP_016507717.1">
    <property type="nucleotide sequence ID" value="XM_016652231.1"/>
</dbReference>
<keyword evidence="4" id="KW-0548">Nucleotidyltransferase</keyword>
<dbReference type="Gene3D" id="3.90.1600.10">
    <property type="entry name" value="Palm domain of DNA polymerase"/>
    <property type="match status" value="1"/>
</dbReference>
<dbReference type="PaxDb" id="4097-A0A1S4D2S1"/>
<dbReference type="Pfam" id="PF03175">
    <property type="entry name" value="DNA_pol_B_2"/>
    <property type="match status" value="1"/>
</dbReference>
<feature type="domain" description="DNA-directed DNA polymerase family B mitochondria/virus" evidence="9">
    <location>
        <begin position="5"/>
        <end position="126"/>
    </location>
</feature>
<evidence type="ECO:0000256" key="3">
    <source>
        <dbReference type="ARBA" id="ARBA00022679"/>
    </source>
</evidence>
<dbReference type="GeneID" id="107825381"/>
<dbReference type="AlphaFoldDB" id="A0A1S4D2S1"/>
<dbReference type="Proteomes" id="UP000790787">
    <property type="component" value="Chromosome 11"/>
</dbReference>
<evidence type="ECO:0000256" key="6">
    <source>
        <dbReference type="ARBA" id="ARBA00022932"/>
    </source>
</evidence>
<dbReference type="GO" id="GO:0003887">
    <property type="term" value="F:DNA-directed DNA polymerase activity"/>
    <property type="evidence" value="ECO:0007669"/>
    <property type="project" value="UniProtKB-KW"/>
</dbReference>
<keyword evidence="3" id="KW-0808">Transferase</keyword>
<dbReference type="InterPro" id="IPR043502">
    <property type="entry name" value="DNA/RNA_pol_sf"/>
</dbReference>
<sequence length="289" mass="33393">MNPGSPFGELVGSLFESWLKARKEGNEAMAYVYKILMNSLYGRFGINPESIQTEVCNYDKYNQLIITTGFQYAEKLSDKYYIIAYKTNTERVPDAEWRPPRIAAVQISAAITTCARIHMHPYNSREDCYYTDTDSVILGSPLPDDDVSPTELGKFKLEHKLSKGIFLSPKGYCLWTDKNQIIIKHKGLAKPLVSDKWYETQYADLKRRIVALVDSNFLINWATLDIMKKTKLVKLSTQTNTKREPVYDNNQDWVDTKPVNVKDYARQDKRVLLYKYRIQSDSIIKDKQG</sequence>
<evidence type="ECO:0000313" key="10">
    <source>
        <dbReference type="Proteomes" id="UP000790787"/>
    </source>
</evidence>
<dbReference type="PANTHER" id="PTHR33568">
    <property type="entry name" value="DNA POLYMERASE"/>
    <property type="match status" value="1"/>
</dbReference>
<evidence type="ECO:0000259" key="9">
    <source>
        <dbReference type="Pfam" id="PF03175"/>
    </source>
</evidence>
<keyword evidence="5" id="KW-0235">DNA replication</keyword>
<accession>A0A1S4D2S1</accession>
<organism evidence="10 11">
    <name type="scientific">Nicotiana tabacum</name>
    <name type="common">Common tobacco</name>
    <dbReference type="NCBI Taxonomy" id="4097"/>
    <lineage>
        <taxon>Eukaryota</taxon>
        <taxon>Viridiplantae</taxon>
        <taxon>Streptophyta</taxon>
        <taxon>Embryophyta</taxon>
        <taxon>Tracheophyta</taxon>
        <taxon>Spermatophyta</taxon>
        <taxon>Magnoliopsida</taxon>
        <taxon>eudicotyledons</taxon>
        <taxon>Gunneridae</taxon>
        <taxon>Pentapetalae</taxon>
        <taxon>asterids</taxon>
        <taxon>lamiids</taxon>
        <taxon>Solanales</taxon>
        <taxon>Solanaceae</taxon>
        <taxon>Nicotianoideae</taxon>
        <taxon>Nicotianeae</taxon>
        <taxon>Nicotiana</taxon>
    </lineage>
</organism>
<name>A0A1S4D2S1_TOBAC</name>
<evidence type="ECO:0000313" key="11">
    <source>
        <dbReference type="RefSeq" id="XP_016507717.1"/>
    </source>
</evidence>
<dbReference type="GO" id="GO:0000166">
    <property type="term" value="F:nucleotide binding"/>
    <property type="evidence" value="ECO:0007669"/>
    <property type="project" value="InterPro"/>
</dbReference>
<keyword evidence="7" id="KW-0238">DNA-binding</keyword>